<gene>
    <name evidence="2" type="ORF">GCM10010094_40870</name>
</gene>
<dbReference type="AlphaFoldDB" id="A0A917VFN6"/>
<dbReference type="SUPFAM" id="SSF52279">
    <property type="entry name" value="Beta-D-glucan exohydrolase, C-terminal domain"/>
    <property type="match status" value="1"/>
</dbReference>
<dbReference type="Gene3D" id="3.40.50.1700">
    <property type="entry name" value="Glycoside hydrolase family 3 C-terminal domain"/>
    <property type="match status" value="1"/>
</dbReference>
<accession>A0A917VFN6</accession>
<organism evidence="2 3">
    <name type="scientific">Streptomyces flaveus</name>
    <dbReference type="NCBI Taxonomy" id="66370"/>
    <lineage>
        <taxon>Bacteria</taxon>
        <taxon>Bacillati</taxon>
        <taxon>Actinomycetota</taxon>
        <taxon>Actinomycetes</taxon>
        <taxon>Kitasatosporales</taxon>
        <taxon>Streptomycetaceae</taxon>
        <taxon>Streptomyces</taxon>
        <taxon>Streptomyces aurantiacus group</taxon>
    </lineage>
</organism>
<name>A0A917VFN6_9ACTN</name>
<comment type="caution">
    <text evidence="2">The sequence shown here is derived from an EMBL/GenBank/DDBJ whole genome shotgun (WGS) entry which is preliminary data.</text>
</comment>
<protein>
    <submittedName>
        <fullName evidence="2">Uncharacterized protein</fullName>
    </submittedName>
</protein>
<proteinExistence type="predicted"/>
<reference evidence="2" key="1">
    <citation type="journal article" date="2014" name="Int. J. Syst. Evol. Microbiol.">
        <title>Complete genome sequence of Corynebacterium casei LMG S-19264T (=DSM 44701T), isolated from a smear-ripened cheese.</title>
        <authorList>
            <consortium name="US DOE Joint Genome Institute (JGI-PGF)"/>
            <person name="Walter F."/>
            <person name="Albersmeier A."/>
            <person name="Kalinowski J."/>
            <person name="Ruckert C."/>
        </authorList>
    </citation>
    <scope>NUCLEOTIDE SEQUENCE</scope>
    <source>
        <strain evidence="2">JCM 3035</strain>
    </source>
</reference>
<dbReference type="InterPro" id="IPR036881">
    <property type="entry name" value="Glyco_hydro_3_C_sf"/>
</dbReference>
<keyword evidence="3" id="KW-1185">Reference proteome</keyword>
<dbReference type="GO" id="GO:0004553">
    <property type="term" value="F:hydrolase activity, hydrolyzing O-glycosyl compounds"/>
    <property type="evidence" value="ECO:0007669"/>
    <property type="project" value="InterPro"/>
</dbReference>
<evidence type="ECO:0000256" key="1">
    <source>
        <dbReference type="ARBA" id="ARBA00022801"/>
    </source>
</evidence>
<dbReference type="EMBL" id="BMPQ01000009">
    <property type="protein sequence ID" value="GGK75585.1"/>
    <property type="molecule type" value="Genomic_DNA"/>
</dbReference>
<evidence type="ECO:0000313" key="2">
    <source>
        <dbReference type="EMBL" id="GGK75585.1"/>
    </source>
</evidence>
<dbReference type="Proteomes" id="UP000637788">
    <property type="component" value="Unassembled WGS sequence"/>
</dbReference>
<dbReference type="GO" id="GO:0005975">
    <property type="term" value="P:carbohydrate metabolic process"/>
    <property type="evidence" value="ECO:0007669"/>
    <property type="project" value="InterPro"/>
</dbReference>
<sequence length="185" mass="19505">MNAPYTVAPLSGLTSALAAHGVDVVHTPSVYGPGQVMVVKKEQLTEPVAGKSGARVRFLGASGDEVYSEVRTDGPLLYIGAPQLADTYAVEVTCRCLPARDELVRAVVAANSNTAVVINSGAPVLTACTDGARALLVSWRHRLPRLAALRGSTGSLVRRGTGLHHVALHRSLRGRADPRRGGQRR</sequence>
<evidence type="ECO:0000313" key="3">
    <source>
        <dbReference type="Proteomes" id="UP000637788"/>
    </source>
</evidence>
<keyword evidence="1" id="KW-0378">Hydrolase</keyword>
<reference evidence="2" key="2">
    <citation type="submission" date="2020-09" db="EMBL/GenBank/DDBJ databases">
        <authorList>
            <person name="Sun Q."/>
            <person name="Ohkuma M."/>
        </authorList>
    </citation>
    <scope>NUCLEOTIDE SEQUENCE</scope>
    <source>
        <strain evidence="2">JCM 3035</strain>
    </source>
</reference>